<dbReference type="EMBL" id="VUNA01000007">
    <property type="protein sequence ID" value="MST70644.1"/>
    <property type="molecule type" value="Genomic_DNA"/>
</dbReference>
<name>A0A6N7XI87_9FIRM</name>
<evidence type="ECO:0000313" key="2">
    <source>
        <dbReference type="Proteomes" id="UP000469424"/>
    </source>
</evidence>
<gene>
    <name evidence="1" type="ORF">FYJ65_04685</name>
</gene>
<organism evidence="1 2">
    <name type="scientific">Mogibacterium kristiansenii</name>
    <dbReference type="NCBI Taxonomy" id="2606708"/>
    <lineage>
        <taxon>Bacteria</taxon>
        <taxon>Bacillati</taxon>
        <taxon>Bacillota</taxon>
        <taxon>Clostridia</taxon>
        <taxon>Peptostreptococcales</taxon>
        <taxon>Anaerovoracaceae</taxon>
        <taxon>Mogibacterium</taxon>
    </lineage>
</organism>
<evidence type="ECO:0000313" key="1">
    <source>
        <dbReference type="EMBL" id="MST70644.1"/>
    </source>
</evidence>
<proteinExistence type="predicted"/>
<dbReference type="RefSeq" id="WP_154554209.1">
    <property type="nucleotide sequence ID" value="NZ_VUNA01000007.1"/>
</dbReference>
<dbReference type="AlphaFoldDB" id="A0A6N7XI87"/>
<keyword evidence="2" id="KW-1185">Reference proteome</keyword>
<sequence>MANVEFHDNSAAVKAALNGAIEAFLHEAAGELTSQTQRNTRVDTGQTKGAWQYNVAKSGTITVATIGNPLENAIWEEFGTGEYAIHGDGRKGGWKYRDRNGNWHCTKGKTPTRAFFTAYTSTKPKIIKLAELTIGAQMK</sequence>
<comment type="caution">
    <text evidence="1">The sequence shown here is derived from an EMBL/GenBank/DDBJ whole genome shotgun (WGS) entry which is preliminary data.</text>
</comment>
<protein>
    <submittedName>
        <fullName evidence="1">HK97 gp10 family phage protein</fullName>
    </submittedName>
</protein>
<reference evidence="1 2" key="1">
    <citation type="submission" date="2019-08" db="EMBL/GenBank/DDBJ databases">
        <title>In-depth cultivation of the pig gut microbiome towards novel bacterial diversity and tailored functional studies.</title>
        <authorList>
            <person name="Wylensek D."/>
            <person name="Hitch T.C.A."/>
            <person name="Clavel T."/>
        </authorList>
    </citation>
    <scope>NUCLEOTIDE SEQUENCE [LARGE SCALE GENOMIC DNA]</scope>
    <source>
        <strain evidence="1 2">WCA-MUC-591-APC-4B</strain>
    </source>
</reference>
<dbReference type="Proteomes" id="UP000469424">
    <property type="component" value="Unassembled WGS sequence"/>
</dbReference>
<accession>A0A6N7XI87</accession>